<reference evidence="2 3" key="1">
    <citation type="journal article" date="2014" name="Nat. Commun.">
        <title>Multiple recent horizontal transfers of a large genomic region in cheese making fungi.</title>
        <authorList>
            <person name="Cheeseman K."/>
            <person name="Ropars J."/>
            <person name="Renault P."/>
            <person name="Dupont J."/>
            <person name="Gouzy J."/>
            <person name="Branca A."/>
            <person name="Abraham A.L."/>
            <person name="Ceppi M."/>
            <person name="Conseiller E."/>
            <person name="Debuchy R."/>
            <person name="Malagnac F."/>
            <person name="Goarin A."/>
            <person name="Silar P."/>
            <person name="Lacoste S."/>
            <person name="Sallet E."/>
            <person name="Bensimon A."/>
            <person name="Giraud T."/>
            <person name="Brygoo Y."/>
        </authorList>
    </citation>
    <scope>NUCLEOTIDE SEQUENCE [LARGE SCALE GENOMIC DNA]</scope>
    <source>
        <strain evidence="3">FM 013</strain>
    </source>
</reference>
<protein>
    <submittedName>
        <fullName evidence="2">Str. FM013</fullName>
    </submittedName>
</protein>
<dbReference type="AlphaFoldDB" id="A0A0G4PX80"/>
<evidence type="ECO:0000313" key="2">
    <source>
        <dbReference type="EMBL" id="CRL30918.1"/>
    </source>
</evidence>
<accession>A0A0G4PX80</accession>
<sequence>MLTISLFRTSNYESLPFYFNRRAAVNLSTDGVFSNNSVAPSLAYITFDKIQSLRKKHVYTPPYKRVNEIVNAPGLRVRQKRLESLEPQNPAEDQYIVTILIALAQGQRRRRQQQEGSQGAGAKIKTKNQTSHVDADTTLDVAKLRTARSCSLSTDQMTWNKANYFKVLVLSGVAADVLYASPVAEIGEGKIEVSVLLSAWESGQEVG</sequence>
<keyword evidence="3" id="KW-1185">Reference proteome</keyword>
<dbReference type="Proteomes" id="UP000053732">
    <property type="component" value="Unassembled WGS sequence"/>
</dbReference>
<organism evidence="2 3">
    <name type="scientific">Penicillium camemberti (strain FM 013)</name>
    <dbReference type="NCBI Taxonomy" id="1429867"/>
    <lineage>
        <taxon>Eukaryota</taxon>
        <taxon>Fungi</taxon>
        <taxon>Dikarya</taxon>
        <taxon>Ascomycota</taxon>
        <taxon>Pezizomycotina</taxon>
        <taxon>Eurotiomycetes</taxon>
        <taxon>Eurotiomycetidae</taxon>
        <taxon>Eurotiales</taxon>
        <taxon>Aspergillaceae</taxon>
        <taxon>Penicillium</taxon>
    </lineage>
</organism>
<feature type="region of interest" description="Disordered" evidence="1">
    <location>
        <begin position="110"/>
        <end position="131"/>
    </location>
</feature>
<name>A0A0G4PX80_PENC3</name>
<evidence type="ECO:0000256" key="1">
    <source>
        <dbReference type="SAM" id="MobiDB-lite"/>
    </source>
</evidence>
<proteinExistence type="predicted"/>
<gene>
    <name evidence="2" type="ORF">PCAMFM013_S063g000024</name>
</gene>
<evidence type="ECO:0000313" key="3">
    <source>
        <dbReference type="Proteomes" id="UP000053732"/>
    </source>
</evidence>
<dbReference type="EMBL" id="HG793196">
    <property type="protein sequence ID" value="CRL30918.1"/>
    <property type="molecule type" value="Genomic_DNA"/>
</dbReference>